<evidence type="ECO:0000256" key="2">
    <source>
        <dbReference type="ARBA" id="ARBA00022475"/>
    </source>
</evidence>
<name>A0ABS7CNI5_9BACT</name>
<dbReference type="RefSeq" id="WP_219875293.1">
    <property type="nucleotide sequence ID" value="NZ_JAHYXK010000001.1"/>
</dbReference>
<comment type="similarity">
    <text evidence="9 11">Belongs to the fluoride channel Fluc/FEX (TC 1.A.43) family.</text>
</comment>
<proteinExistence type="inferred from homology"/>
<evidence type="ECO:0000256" key="3">
    <source>
        <dbReference type="ARBA" id="ARBA00022519"/>
    </source>
</evidence>
<dbReference type="Proteomes" id="UP000813018">
    <property type="component" value="Unassembled WGS sequence"/>
</dbReference>
<comment type="catalytic activity">
    <reaction evidence="10">
        <text>fluoride(in) = fluoride(out)</text>
        <dbReference type="Rhea" id="RHEA:76159"/>
        <dbReference type="ChEBI" id="CHEBI:17051"/>
    </reaction>
    <physiologicalReaction direction="left-to-right" evidence="10">
        <dbReference type="Rhea" id="RHEA:76160"/>
    </physiologicalReaction>
</comment>
<feature type="transmembrane region" description="Helical" evidence="11">
    <location>
        <begin position="32"/>
        <end position="54"/>
    </location>
</feature>
<evidence type="ECO:0000256" key="6">
    <source>
        <dbReference type="ARBA" id="ARBA00023065"/>
    </source>
</evidence>
<dbReference type="Pfam" id="PF02537">
    <property type="entry name" value="CRCB"/>
    <property type="match status" value="1"/>
</dbReference>
<evidence type="ECO:0000256" key="7">
    <source>
        <dbReference type="ARBA" id="ARBA00023136"/>
    </source>
</evidence>
<dbReference type="InterPro" id="IPR003691">
    <property type="entry name" value="FluC"/>
</dbReference>
<dbReference type="PANTHER" id="PTHR28259">
    <property type="entry name" value="FLUORIDE EXPORT PROTEIN 1-RELATED"/>
    <property type="match status" value="1"/>
</dbReference>
<keyword evidence="3" id="KW-0997">Cell inner membrane</keyword>
<evidence type="ECO:0000313" key="12">
    <source>
        <dbReference type="EMBL" id="MBW7465438.1"/>
    </source>
</evidence>
<dbReference type="NCBIfam" id="TIGR00494">
    <property type="entry name" value="crcB"/>
    <property type="match status" value="1"/>
</dbReference>
<keyword evidence="11" id="KW-0915">Sodium</keyword>
<comment type="subcellular location">
    <subcellularLocation>
        <location evidence="1 11">Cell membrane</location>
        <topology evidence="1 11">Multi-pass membrane protein</topology>
    </subcellularLocation>
</comment>
<gene>
    <name evidence="11 12" type="primary">crcB</name>
    <name evidence="11" type="synonym">fluC</name>
    <name evidence="12" type="ORF">K0O23_00020</name>
</gene>
<keyword evidence="7 11" id="KW-0472">Membrane</keyword>
<dbReference type="EMBL" id="JAHYXK010000001">
    <property type="protein sequence ID" value="MBW7465438.1"/>
    <property type="molecule type" value="Genomic_DNA"/>
</dbReference>
<comment type="function">
    <text evidence="11">Fluoride-specific ion channel. Important for reducing fluoride concentration in the cell, thus reducing its toxicity.</text>
</comment>
<accession>A0ABS7CNI5</accession>
<evidence type="ECO:0000256" key="1">
    <source>
        <dbReference type="ARBA" id="ARBA00004651"/>
    </source>
</evidence>
<keyword evidence="4 11" id="KW-0812">Transmembrane</keyword>
<keyword evidence="13" id="KW-1185">Reference proteome</keyword>
<comment type="activity regulation">
    <text evidence="11">Na(+) is not transported, but it plays an essential structural role and its presence is essential for fluoride channel function.</text>
</comment>
<evidence type="ECO:0000256" key="11">
    <source>
        <dbReference type="HAMAP-Rule" id="MF_00454"/>
    </source>
</evidence>
<evidence type="ECO:0000313" key="13">
    <source>
        <dbReference type="Proteomes" id="UP000813018"/>
    </source>
</evidence>
<evidence type="ECO:0000256" key="10">
    <source>
        <dbReference type="ARBA" id="ARBA00035585"/>
    </source>
</evidence>
<sequence length="123" mass="13147">MKMLLAVGAGSFIGGSFRYLLALLIQNRSAIAFPFATLTVNIVGCFLIGLVFGLGIKGNMSPEWRLFLATGILGGFTTFSAFSYESVNMLQSGQVWSAVTYVLASVLLGLLATFAGLWLVRLV</sequence>
<organism evidence="12 13">
    <name type="scientific">Pontibacter aydingkolensis</name>
    <dbReference type="NCBI Taxonomy" id="1911536"/>
    <lineage>
        <taxon>Bacteria</taxon>
        <taxon>Pseudomonadati</taxon>
        <taxon>Bacteroidota</taxon>
        <taxon>Cytophagia</taxon>
        <taxon>Cytophagales</taxon>
        <taxon>Hymenobacteraceae</taxon>
        <taxon>Pontibacter</taxon>
    </lineage>
</organism>
<evidence type="ECO:0000256" key="8">
    <source>
        <dbReference type="ARBA" id="ARBA00023303"/>
    </source>
</evidence>
<dbReference type="PANTHER" id="PTHR28259:SF1">
    <property type="entry name" value="FLUORIDE EXPORT PROTEIN 1-RELATED"/>
    <property type="match status" value="1"/>
</dbReference>
<reference evidence="12 13" key="1">
    <citation type="journal article" date="2016" name="Int. J. Syst. Evol. Microbiol.">
        <title>Pontibacter aydingkolensis sp. nov., isolated from soil of a salt lake.</title>
        <authorList>
            <person name="Osman G."/>
            <person name="Zhang T."/>
            <person name="Lou K."/>
            <person name="Gao Y."/>
            <person name="Chang W."/>
            <person name="Lin Q."/>
            <person name="Yang H.M."/>
            <person name="Huo X.D."/>
            <person name="Wang N."/>
        </authorList>
    </citation>
    <scope>NUCLEOTIDE SEQUENCE [LARGE SCALE GENOMIC DNA]</scope>
    <source>
        <strain evidence="12 13">KACC 19255</strain>
    </source>
</reference>
<comment type="caution">
    <text evidence="12">The sequence shown here is derived from an EMBL/GenBank/DDBJ whole genome shotgun (WGS) entry which is preliminary data.</text>
</comment>
<keyword evidence="2 11" id="KW-1003">Cell membrane</keyword>
<keyword evidence="11" id="KW-0479">Metal-binding</keyword>
<feature type="transmembrane region" description="Helical" evidence="11">
    <location>
        <begin position="96"/>
        <end position="120"/>
    </location>
</feature>
<keyword evidence="6 11" id="KW-0406">Ion transport</keyword>
<evidence type="ECO:0000256" key="5">
    <source>
        <dbReference type="ARBA" id="ARBA00022989"/>
    </source>
</evidence>
<dbReference type="HAMAP" id="MF_00454">
    <property type="entry name" value="FluC"/>
    <property type="match status" value="1"/>
</dbReference>
<keyword evidence="11" id="KW-0813">Transport</keyword>
<feature type="transmembrane region" description="Helical" evidence="11">
    <location>
        <begin position="66"/>
        <end position="84"/>
    </location>
</feature>
<feature type="binding site" evidence="11">
    <location>
        <position position="74"/>
    </location>
    <ligand>
        <name>Na(+)</name>
        <dbReference type="ChEBI" id="CHEBI:29101"/>
        <note>structural</note>
    </ligand>
</feature>
<keyword evidence="8 11" id="KW-0407">Ion channel</keyword>
<evidence type="ECO:0000256" key="4">
    <source>
        <dbReference type="ARBA" id="ARBA00022692"/>
    </source>
</evidence>
<evidence type="ECO:0000256" key="9">
    <source>
        <dbReference type="ARBA" id="ARBA00035120"/>
    </source>
</evidence>
<protein>
    <recommendedName>
        <fullName evidence="11">Fluoride-specific ion channel FluC</fullName>
    </recommendedName>
</protein>
<keyword evidence="5 11" id="KW-1133">Transmembrane helix</keyword>
<feature type="binding site" evidence="11">
    <location>
        <position position="77"/>
    </location>
    <ligand>
        <name>Na(+)</name>
        <dbReference type="ChEBI" id="CHEBI:29101"/>
        <note>structural</note>
    </ligand>
</feature>